<evidence type="ECO:0000313" key="2">
    <source>
        <dbReference type="EMBL" id="CAB4274342.1"/>
    </source>
</evidence>
<organism evidence="2 3">
    <name type="scientific">Prunus armeniaca</name>
    <name type="common">Apricot</name>
    <name type="synonym">Armeniaca vulgaris</name>
    <dbReference type="NCBI Taxonomy" id="36596"/>
    <lineage>
        <taxon>Eukaryota</taxon>
        <taxon>Viridiplantae</taxon>
        <taxon>Streptophyta</taxon>
        <taxon>Embryophyta</taxon>
        <taxon>Tracheophyta</taxon>
        <taxon>Spermatophyta</taxon>
        <taxon>Magnoliopsida</taxon>
        <taxon>eudicotyledons</taxon>
        <taxon>Gunneridae</taxon>
        <taxon>Pentapetalae</taxon>
        <taxon>rosids</taxon>
        <taxon>fabids</taxon>
        <taxon>Rosales</taxon>
        <taxon>Rosaceae</taxon>
        <taxon>Amygdaloideae</taxon>
        <taxon>Amygdaleae</taxon>
        <taxon>Prunus</taxon>
    </lineage>
</organism>
<gene>
    <name evidence="2" type="ORF">CURHAP_LOCUS22822</name>
</gene>
<evidence type="ECO:0000256" key="1">
    <source>
        <dbReference type="SAM" id="MobiDB-lite"/>
    </source>
</evidence>
<protein>
    <submittedName>
        <fullName evidence="2">Uncharacterized protein</fullName>
    </submittedName>
</protein>
<accession>A0A6J5UEL2</accession>
<feature type="compositionally biased region" description="Basic and acidic residues" evidence="1">
    <location>
        <begin position="45"/>
        <end position="58"/>
    </location>
</feature>
<sequence length="90" mass="10036">MQSNRKDSCKNSLYRTISSDNLSFSPSELPAKPKIDTQSGNSKGRGFESLRGLKDVDGSGRAMKLSRPERILREKGESCAYHVTFKRKIG</sequence>
<dbReference type="EMBL" id="CAEKDK010000003">
    <property type="protein sequence ID" value="CAB4274342.1"/>
    <property type="molecule type" value="Genomic_DNA"/>
</dbReference>
<dbReference type="AlphaFoldDB" id="A0A6J5UEL2"/>
<reference evidence="2 3" key="1">
    <citation type="submission" date="2020-05" db="EMBL/GenBank/DDBJ databases">
        <authorList>
            <person name="Campoy J."/>
            <person name="Schneeberger K."/>
            <person name="Spophaly S."/>
        </authorList>
    </citation>
    <scope>NUCLEOTIDE SEQUENCE [LARGE SCALE GENOMIC DNA]</scope>
    <source>
        <strain evidence="2">PruArmRojPasFocal</strain>
    </source>
</reference>
<proteinExistence type="predicted"/>
<dbReference type="Proteomes" id="UP000507222">
    <property type="component" value="Unassembled WGS sequence"/>
</dbReference>
<evidence type="ECO:0000313" key="3">
    <source>
        <dbReference type="Proteomes" id="UP000507222"/>
    </source>
</evidence>
<name>A0A6J5UEL2_PRUAR</name>
<feature type="region of interest" description="Disordered" evidence="1">
    <location>
        <begin position="20"/>
        <end position="62"/>
    </location>
</feature>